<dbReference type="FunFam" id="3.30.160.60:FF:000446">
    <property type="entry name" value="Zinc finger protein"/>
    <property type="match status" value="1"/>
</dbReference>
<dbReference type="AlphaFoldDB" id="A0A5K3F3W4"/>
<evidence type="ECO:0000256" key="2">
    <source>
        <dbReference type="ARBA" id="ARBA00022723"/>
    </source>
</evidence>
<dbReference type="GO" id="GO:0000981">
    <property type="term" value="F:DNA-binding transcription factor activity, RNA polymerase II-specific"/>
    <property type="evidence" value="ECO:0007669"/>
    <property type="project" value="TreeGrafter"/>
</dbReference>
<dbReference type="InterPro" id="IPR013087">
    <property type="entry name" value="Znf_C2H2_type"/>
</dbReference>
<evidence type="ECO:0000256" key="6">
    <source>
        <dbReference type="ARBA" id="ARBA00023242"/>
    </source>
</evidence>
<dbReference type="GO" id="GO:0000978">
    <property type="term" value="F:RNA polymerase II cis-regulatory region sequence-specific DNA binding"/>
    <property type="evidence" value="ECO:0007669"/>
    <property type="project" value="TreeGrafter"/>
</dbReference>
<keyword evidence="5" id="KW-0862">Zinc</keyword>
<dbReference type="PANTHER" id="PTHR10032">
    <property type="entry name" value="ZINC FINGER PROTEIN WITH KRAB AND SCAN DOMAINS"/>
    <property type="match status" value="1"/>
</dbReference>
<organism evidence="10">
    <name type="scientific">Mesocestoides corti</name>
    <name type="common">Flatworm</name>
    <dbReference type="NCBI Taxonomy" id="53468"/>
    <lineage>
        <taxon>Eukaryota</taxon>
        <taxon>Metazoa</taxon>
        <taxon>Spiralia</taxon>
        <taxon>Lophotrochozoa</taxon>
        <taxon>Platyhelminthes</taxon>
        <taxon>Cestoda</taxon>
        <taxon>Eucestoda</taxon>
        <taxon>Cyclophyllidea</taxon>
        <taxon>Mesocestoididae</taxon>
        <taxon>Mesocestoides</taxon>
    </lineage>
</organism>
<keyword evidence="6" id="KW-0539">Nucleus</keyword>
<dbReference type="SUPFAM" id="SSF57667">
    <property type="entry name" value="beta-beta-alpha zinc fingers"/>
    <property type="match status" value="1"/>
</dbReference>
<name>A0A5K3F3W4_MESCO</name>
<dbReference type="InterPro" id="IPR036236">
    <property type="entry name" value="Znf_C2H2_sf"/>
</dbReference>
<dbReference type="GO" id="GO:0009913">
    <property type="term" value="P:epidermal cell differentiation"/>
    <property type="evidence" value="ECO:0007669"/>
    <property type="project" value="TreeGrafter"/>
</dbReference>
<evidence type="ECO:0000256" key="5">
    <source>
        <dbReference type="ARBA" id="ARBA00022833"/>
    </source>
</evidence>
<evidence type="ECO:0000256" key="1">
    <source>
        <dbReference type="ARBA" id="ARBA00004123"/>
    </source>
</evidence>
<feature type="domain" description="C2H2-type" evidence="9">
    <location>
        <begin position="248"/>
        <end position="275"/>
    </location>
</feature>
<keyword evidence="4 7" id="KW-0863">Zinc-finger</keyword>
<evidence type="ECO:0000256" key="8">
    <source>
        <dbReference type="SAM" id="MobiDB-lite"/>
    </source>
</evidence>
<protein>
    <submittedName>
        <fullName evidence="10">C2H2-type domain-containing protein</fullName>
    </submittedName>
</protein>
<evidence type="ECO:0000256" key="4">
    <source>
        <dbReference type="ARBA" id="ARBA00022771"/>
    </source>
</evidence>
<feature type="domain" description="C2H2-type" evidence="9">
    <location>
        <begin position="276"/>
        <end position="303"/>
    </location>
</feature>
<dbReference type="SMART" id="SM00355">
    <property type="entry name" value="ZnF_C2H2"/>
    <property type="match status" value="4"/>
</dbReference>
<keyword evidence="2" id="KW-0479">Metal-binding</keyword>
<dbReference type="WBParaSite" id="MCU_004671-RA">
    <property type="protein sequence ID" value="MCU_004671-RA"/>
    <property type="gene ID" value="MCU_004671"/>
</dbReference>
<feature type="domain" description="C2H2-type" evidence="9">
    <location>
        <begin position="304"/>
        <end position="327"/>
    </location>
</feature>
<proteinExistence type="predicted"/>
<dbReference type="GO" id="GO:0008270">
    <property type="term" value="F:zinc ion binding"/>
    <property type="evidence" value="ECO:0007669"/>
    <property type="project" value="UniProtKB-KW"/>
</dbReference>
<dbReference type="Pfam" id="PF00096">
    <property type="entry name" value="zf-C2H2"/>
    <property type="match status" value="1"/>
</dbReference>
<dbReference type="PROSITE" id="PS00028">
    <property type="entry name" value="ZINC_FINGER_C2H2_1"/>
    <property type="match status" value="3"/>
</dbReference>
<dbReference type="InterPro" id="IPR027756">
    <property type="entry name" value="Ovo-like"/>
</dbReference>
<comment type="subcellular location">
    <subcellularLocation>
        <location evidence="1">Nucleus</location>
    </subcellularLocation>
</comment>
<accession>A0A5K3F3W4</accession>
<keyword evidence="3" id="KW-0677">Repeat</keyword>
<feature type="region of interest" description="Disordered" evidence="8">
    <location>
        <begin position="157"/>
        <end position="177"/>
    </location>
</feature>
<dbReference type="GO" id="GO:0005634">
    <property type="term" value="C:nucleus"/>
    <property type="evidence" value="ECO:0007669"/>
    <property type="project" value="UniProtKB-SubCell"/>
</dbReference>
<dbReference type="Gene3D" id="3.30.160.60">
    <property type="entry name" value="Classic Zinc Finger"/>
    <property type="match status" value="2"/>
</dbReference>
<evidence type="ECO:0000256" key="7">
    <source>
        <dbReference type="PROSITE-ProRule" id="PRU00042"/>
    </source>
</evidence>
<evidence type="ECO:0000313" key="10">
    <source>
        <dbReference type="WBParaSite" id="MCU_004671-RA"/>
    </source>
</evidence>
<evidence type="ECO:0000259" key="9">
    <source>
        <dbReference type="PROSITE" id="PS50157"/>
    </source>
</evidence>
<sequence length="388" mass="44014">MAPTQAELTSSIDGAHHLVAFVLTRPRDWLLAVSDIQSGACNFKCETSDRTRTGRSTSPLYFAFTDFLKCQLSSTPQQKVPAESLASSQSIQLTSSSLDASSNDPCEVLDLRVNSRKTVDEKENAALISWNLARVNALYQDIIKRFQVDISSEVDAKTRTGPVEDESEPSSVVEHGAAGDGGKEPLLLYHPEPPGCREVISEMLRNRDSRLQYINDGAAIVNPFAVDRKEQLEDLMKMLCYVNDENQYACRGCGRVTPQLKQMHQHLLSHSSSKFHLCVHCLKGFNDKYDMKRHTRKHTMVKPFRCPECGRGFSQRCSLEGHRRKVHQVVLSFAPHERREVLRVCERCGFSCNRLEDLLQHTERRHPTDVHGITRLRRRVVTKSKRRA</sequence>
<dbReference type="PANTHER" id="PTHR10032:SF271">
    <property type="entry name" value="RH12261P-RELATED"/>
    <property type="match status" value="1"/>
</dbReference>
<dbReference type="PROSITE" id="PS50157">
    <property type="entry name" value="ZINC_FINGER_C2H2_2"/>
    <property type="match status" value="3"/>
</dbReference>
<reference evidence="10" key="1">
    <citation type="submission" date="2019-11" db="UniProtKB">
        <authorList>
            <consortium name="WormBaseParasite"/>
        </authorList>
    </citation>
    <scope>IDENTIFICATION</scope>
</reference>
<evidence type="ECO:0000256" key="3">
    <source>
        <dbReference type="ARBA" id="ARBA00022737"/>
    </source>
</evidence>